<accession>A0A6A4Q0I2</accession>
<dbReference type="EMBL" id="WOCE01000009">
    <property type="protein sequence ID" value="KAE9607119.1"/>
    <property type="molecule type" value="Genomic_DNA"/>
</dbReference>
<dbReference type="Proteomes" id="UP000447434">
    <property type="component" value="Chromosome 9"/>
</dbReference>
<evidence type="ECO:0000313" key="1">
    <source>
        <dbReference type="EMBL" id="KAE9607119.1"/>
    </source>
</evidence>
<comment type="caution">
    <text evidence="1">The sequence shown here is derived from an EMBL/GenBank/DDBJ whole genome shotgun (WGS) entry which is preliminary data.</text>
</comment>
<name>A0A6A4Q0I2_LUPAL</name>
<organism evidence="1 2">
    <name type="scientific">Lupinus albus</name>
    <name type="common">White lupine</name>
    <name type="synonym">Lupinus termis</name>
    <dbReference type="NCBI Taxonomy" id="3870"/>
    <lineage>
        <taxon>Eukaryota</taxon>
        <taxon>Viridiplantae</taxon>
        <taxon>Streptophyta</taxon>
        <taxon>Embryophyta</taxon>
        <taxon>Tracheophyta</taxon>
        <taxon>Spermatophyta</taxon>
        <taxon>Magnoliopsida</taxon>
        <taxon>eudicotyledons</taxon>
        <taxon>Gunneridae</taxon>
        <taxon>Pentapetalae</taxon>
        <taxon>rosids</taxon>
        <taxon>fabids</taxon>
        <taxon>Fabales</taxon>
        <taxon>Fabaceae</taxon>
        <taxon>Papilionoideae</taxon>
        <taxon>50 kb inversion clade</taxon>
        <taxon>genistoids sensu lato</taxon>
        <taxon>core genistoids</taxon>
        <taxon>Genisteae</taxon>
        <taxon>Lupinus</taxon>
    </lineage>
</organism>
<dbReference type="AlphaFoldDB" id="A0A6A4Q0I2"/>
<keyword evidence="2" id="KW-1185">Reference proteome</keyword>
<proteinExistence type="predicted"/>
<reference evidence="2" key="1">
    <citation type="journal article" date="2020" name="Nat. Commun.">
        <title>Genome sequence of the cluster root forming white lupin.</title>
        <authorList>
            <person name="Hufnagel B."/>
            <person name="Marques A."/>
            <person name="Soriano A."/>
            <person name="Marques L."/>
            <person name="Divol F."/>
            <person name="Doumas P."/>
            <person name="Sallet E."/>
            <person name="Mancinotti D."/>
            <person name="Carrere S."/>
            <person name="Marande W."/>
            <person name="Arribat S."/>
            <person name="Keller J."/>
            <person name="Huneau C."/>
            <person name="Blein T."/>
            <person name="Aime D."/>
            <person name="Laguerre M."/>
            <person name="Taylor J."/>
            <person name="Schubert V."/>
            <person name="Nelson M."/>
            <person name="Geu-Flores F."/>
            <person name="Crespi M."/>
            <person name="Gallardo-Guerrero K."/>
            <person name="Delaux P.-M."/>
            <person name="Salse J."/>
            <person name="Berges H."/>
            <person name="Guyot R."/>
            <person name="Gouzy J."/>
            <person name="Peret B."/>
        </authorList>
    </citation>
    <scope>NUCLEOTIDE SEQUENCE [LARGE SCALE GENOMIC DNA]</scope>
    <source>
        <strain evidence="2">cv. Amiga</strain>
    </source>
</reference>
<protein>
    <submittedName>
        <fullName evidence="1">Uncharacterized protein</fullName>
    </submittedName>
</protein>
<evidence type="ECO:0000313" key="2">
    <source>
        <dbReference type="Proteomes" id="UP000447434"/>
    </source>
</evidence>
<sequence>MDHLIQRLKKHLSKLTYTLQVTSHQKNIQKQKEGYFFFRKNRKHNKFNIVQ</sequence>
<gene>
    <name evidence="1" type="ORF">Lalb_Chr09g0326691</name>
</gene>